<gene>
    <name evidence="3" type="primary">20354620</name>
    <name evidence="2" type="ORF">GGTG_14162</name>
</gene>
<dbReference type="EMBL" id="GL385552">
    <property type="protein sequence ID" value="EJT68259.1"/>
    <property type="molecule type" value="Genomic_DNA"/>
</dbReference>
<name>J3PKU4_GAET3</name>
<evidence type="ECO:0000256" key="1">
    <source>
        <dbReference type="SAM" id="MobiDB-lite"/>
    </source>
</evidence>
<accession>J3PKU4</accession>
<reference evidence="4" key="1">
    <citation type="submission" date="2010-07" db="EMBL/GenBank/DDBJ databases">
        <title>The genome sequence of Gaeumannomyces graminis var. tritici strain R3-111a-1.</title>
        <authorList>
            <consortium name="The Broad Institute Genome Sequencing Platform"/>
            <person name="Ma L.-J."/>
            <person name="Dead R."/>
            <person name="Young S."/>
            <person name="Zeng Q."/>
            <person name="Koehrsen M."/>
            <person name="Alvarado L."/>
            <person name="Berlin A."/>
            <person name="Chapman S.B."/>
            <person name="Chen Z."/>
            <person name="Freedman E."/>
            <person name="Gellesch M."/>
            <person name="Goldberg J."/>
            <person name="Griggs A."/>
            <person name="Gujja S."/>
            <person name="Heilman E.R."/>
            <person name="Heiman D."/>
            <person name="Hepburn T."/>
            <person name="Howarth C."/>
            <person name="Jen D."/>
            <person name="Larson L."/>
            <person name="Mehta T."/>
            <person name="Neiman D."/>
            <person name="Pearson M."/>
            <person name="Roberts A."/>
            <person name="Saif S."/>
            <person name="Shea T."/>
            <person name="Shenoy N."/>
            <person name="Sisk P."/>
            <person name="Stolte C."/>
            <person name="Sykes S."/>
            <person name="Walk T."/>
            <person name="White J."/>
            <person name="Yandava C."/>
            <person name="Haas B."/>
            <person name="Nusbaum C."/>
            <person name="Birren B."/>
        </authorList>
    </citation>
    <scope>NUCLEOTIDE SEQUENCE [LARGE SCALE GENOMIC DNA]</scope>
    <source>
        <strain evidence="4">R3-111a-1</strain>
    </source>
</reference>
<reference evidence="3" key="4">
    <citation type="journal article" date="2015" name="G3 (Bethesda)">
        <title>Genome sequences of three phytopathogenic species of the Magnaporthaceae family of fungi.</title>
        <authorList>
            <person name="Okagaki L.H."/>
            <person name="Nunes C.C."/>
            <person name="Sailsbery J."/>
            <person name="Clay B."/>
            <person name="Brown D."/>
            <person name="John T."/>
            <person name="Oh Y."/>
            <person name="Young N."/>
            <person name="Fitzgerald M."/>
            <person name="Haas B.J."/>
            <person name="Zeng Q."/>
            <person name="Young S."/>
            <person name="Adiconis X."/>
            <person name="Fan L."/>
            <person name="Levin J.Z."/>
            <person name="Mitchell T.K."/>
            <person name="Okubara P.A."/>
            <person name="Farman M.L."/>
            <person name="Kohn L.M."/>
            <person name="Birren B."/>
            <person name="Ma L.-J."/>
            <person name="Dean R.A."/>
        </authorList>
    </citation>
    <scope>NUCLEOTIDE SEQUENCE</scope>
    <source>
        <strain evidence="3">R3-111a-1</strain>
    </source>
</reference>
<reference evidence="2" key="3">
    <citation type="submission" date="2010-09" db="EMBL/GenBank/DDBJ databases">
        <title>Annotation of Gaeumannomyces graminis var. tritici R3-111a-1.</title>
        <authorList>
            <consortium name="The Broad Institute Genome Sequencing Platform"/>
            <person name="Ma L.-J."/>
            <person name="Dead R."/>
            <person name="Young S.K."/>
            <person name="Zeng Q."/>
            <person name="Gargeya S."/>
            <person name="Fitzgerald M."/>
            <person name="Haas B."/>
            <person name="Abouelleil A."/>
            <person name="Alvarado L."/>
            <person name="Arachchi H.M."/>
            <person name="Berlin A."/>
            <person name="Brown A."/>
            <person name="Chapman S.B."/>
            <person name="Chen Z."/>
            <person name="Dunbar C."/>
            <person name="Freedman E."/>
            <person name="Gearin G."/>
            <person name="Gellesch M."/>
            <person name="Goldberg J."/>
            <person name="Griggs A."/>
            <person name="Gujja S."/>
            <person name="Heiman D."/>
            <person name="Howarth C."/>
            <person name="Larson L."/>
            <person name="Lui A."/>
            <person name="MacDonald P.J.P."/>
            <person name="Mehta T."/>
            <person name="Montmayeur A."/>
            <person name="Murphy C."/>
            <person name="Neiman D."/>
            <person name="Pearson M."/>
            <person name="Priest M."/>
            <person name="Roberts A."/>
            <person name="Saif S."/>
            <person name="Shea T."/>
            <person name="Shenoy N."/>
            <person name="Sisk P."/>
            <person name="Stolte C."/>
            <person name="Sykes S."/>
            <person name="Yandava C."/>
            <person name="Wortman J."/>
            <person name="Nusbaum C."/>
            <person name="Birren B."/>
        </authorList>
    </citation>
    <scope>NUCLEOTIDE SEQUENCE</scope>
    <source>
        <strain evidence="2">R3-111a-1</strain>
    </source>
</reference>
<keyword evidence="4" id="KW-1185">Reference proteome</keyword>
<reference evidence="2" key="2">
    <citation type="submission" date="2010-07" db="EMBL/GenBank/DDBJ databases">
        <authorList>
            <consortium name="The Broad Institute Genome Sequencing Platform"/>
            <consortium name="Broad Institute Genome Sequencing Center for Infectious Disease"/>
            <person name="Ma L.-J."/>
            <person name="Dead R."/>
            <person name="Young S."/>
            <person name="Zeng Q."/>
            <person name="Koehrsen M."/>
            <person name="Alvarado L."/>
            <person name="Berlin A."/>
            <person name="Chapman S.B."/>
            <person name="Chen Z."/>
            <person name="Freedman E."/>
            <person name="Gellesch M."/>
            <person name="Goldberg J."/>
            <person name="Griggs A."/>
            <person name="Gujja S."/>
            <person name="Heilman E.R."/>
            <person name="Heiman D."/>
            <person name="Hepburn T."/>
            <person name="Howarth C."/>
            <person name="Jen D."/>
            <person name="Larson L."/>
            <person name="Mehta T."/>
            <person name="Neiman D."/>
            <person name="Pearson M."/>
            <person name="Roberts A."/>
            <person name="Saif S."/>
            <person name="Shea T."/>
            <person name="Shenoy N."/>
            <person name="Sisk P."/>
            <person name="Stolte C."/>
            <person name="Sykes S."/>
            <person name="Walk T."/>
            <person name="White J."/>
            <person name="Yandava C."/>
            <person name="Haas B."/>
            <person name="Nusbaum C."/>
            <person name="Birren B."/>
        </authorList>
    </citation>
    <scope>NUCLEOTIDE SEQUENCE</scope>
    <source>
        <strain evidence="2">R3-111a-1</strain>
    </source>
</reference>
<sequence length="78" mass="8755">MDNLGCDKGRWAALKRRSGRIDPSTLRPMWDVGCRAQPLRCTDWPRVRTETNAKSMGKGEEVKGKQRAQAQKGSKSIP</sequence>
<proteinExistence type="predicted"/>
<dbReference type="HOGENOM" id="CLU_2622162_0_0_1"/>
<feature type="region of interest" description="Disordered" evidence="1">
    <location>
        <begin position="48"/>
        <end position="78"/>
    </location>
</feature>
<reference evidence="3" key="5">
    <citation type="submission" date="2018-04" db="UniProtKB">
        <authorList>
            <consortium name="EnsemblFungi"/>
        </authorList>
    </citation>
    <scope>IDENTIFICATION</scope>
    <source>
        <strain evidence="3">R3-111a-1</strain>
    </source>
</reference>
<dbReference type="VEuPathDB" id="FungiDB:GGTG_14162"/>
<evidence type="ECO:0000313" key="4">
    <source>
        <dbReference type="Proteomes" id="UP000006039"/>
    </source>
</evidence>
<organism evidence="2">
    <name type="scientific">Gaeumannomyces tritici (strain R3-111a-1)</name>
    <name type="common">Wheat and barley take-all root rot fungus</name>
    <name type="synonym">Gaeumannomyces graminis var. tritici</name>
    <dbReference type="NCBI Taxonomy" id="644352"/>
    <lineage>
        <taxon>Eukaryota</taxon>
        <taxon>Fungi</taxon>
        <taxon>Dikarya</taxon>
        <taxon>Ascomycota</taxon>
        <taxon>Pezizomycotina</taxon>
        <taxon>Sordariomycetes</taxon>
        <taxon>Sordariomycetidae</taxon>
        <taxon>Magnaporthales</taxon>
        <taxon>Magnaporthaceae</taxon>
        <taxon>Gaeumannomyces</taxon>
    </lineage>
</organism>
<dbReference type="Proteomes" id="UP000006039">
    <property type="component" value="Unassembled WGS sequence"/>
</dbReference>
<dbReference type="AlphaFoldDB" id="J3PKU4"/>
<dbReference type="EnsemblFungi" id="EJT68259">
    <property type="protein sequence ID" value="EJT68259"/>
    <property type="gene ID" value="GGTG_14162"/>
</dbReference>
<protein>
    <submittedName>
        <fullName evidence="2 3">Uncharacterized protein</fullName>
    </submittedName>
</protein>
<dbReference type="GeneID" id="20354620"/>
<feature type="compositionally biased region" description="Polar residues" evidence="1">
    <location>
        <begin position="68"/>
        <end position="78"/>
    </location>
</feature>
<evidence type="ECO:0000313" key="2">
    <source>
        <dbReference type="EMBL" id="EJT68259.1"/>
    </source>
</evidence>
<dbReference type="RefSeq" id="XP_009230354.1">
    <property type="nucleotide sequence ID" value="XM_009232090.1"/>
</dbReference>
<evidence type="ECO:0000313" key="3">
    <source>
        <dbReference type="EnsemblFungi" id="EJT68259"/>
    </source>
</evidence>
<feature type="compositionally biased region" description="Basic and acidic residues" evidence="1">
    <location>
        <begin position="48"/>
        <end position="64"/>
    </location>
</feature>